<proteinExistence type="predicted"/>
<dbReference type="AlphaFoldDB" id="A0A8H6J1R8"/>
<evidence type="ECO:0000313" key="3">
    <source>
        <dbReference type="Proteomes" id="UP000652219"/>
    </source>
</evidence>
<dbReference type="EMBL" id="WIGN01000196">
    <property type="protein sequence ID" value="KAF6804897.1"/>
    <property type="molecule type" value="Genomic_DNA"/>
</dbReference>
<evidence type="ECO:0000256" key="1">
    <source>
        <dbReference type="SAM" id="SignalP"/>
    </source>
</evidence>
<gene>
    <name evidence="2" type="ORF">CSOJ01_09859</name>
</gene>
<accession>A0A8H6J1R8</accession>
<feature type="chain" id="PRO_5034954411" evidence="1">
    <location>
        <begin position="19"/>
        <end position="130"/>
    </location>
</feature>
<protein>
    <submittedName>
        <fullName evidence="2">Uncharacterized protein</fullName>
    </submittedName>
</protein>
<sequence length="130" mass="13409">MQFSVAAIFVGLVAVSSAAIADVEGVRNVERSFLLLDARQNRPQATGNCCIPNTSLKQDSCTDASGAAGKCVPGGPAACGGALNCVDNTSLACDNNVKERSGVLCRFRLPNGKLQDGVNQINNLGQAKVN</sequence>
<dbReference type="Proteomes" id="UP000652219">
    <property type="component" value="Unassembled WGS sequence"/>
</dbReference>
<evidence type="ECO:0000313" key="2">
    <source>
        <dbReference type="EMBL" id="KAF6804897.1"/>
    </source>
</evidence>
<comment type="caution">
    <text evidence="2">The sequence shown here is derived from an EMBL/GenBank/DDBJ whole genome shotgun (WGS) entry which is preliminary data.</text>
</comment>
<keyword evidence="1" id="KW-0732">Signal</keyword>
<name>A0A8H6J1R8_9PEZI</name>
<keyword evidence="3" id="KW-1185">Reference proteome</keyword>
<feature type="signal peptide" evidence="1">
    <location>
        <begin position="1"/>
        <end position="18"/>
    </location>
</feature>
<organism evidence="2 3">
    <name type="scientific">Colletotrichum sojae</name>
    <dbReference type="NCBI Taxonomy" id="2175907"/>
    <lineage>
        <taxon>Eukaryota</taxon>
        <taxon>Fungi</taxon>
        <taxon>Dikarya</taxon>
        <taxon>Ascomycota</taxon>
        <taxon>Pezizomycotina</taxon>
        <taxon>Sordariomycetes</taxon>
        <taxon>Hypocreomycetidae</taxon>
        <taxon>Glomerellales</taxon>
        <taxon>Glomerellaceae</taxon>
        <taxon>Colletotrichum</taxon>
        <taxon>Colletotrichum orchidearum species complex</taxon>
    </lineage>
</organism>
<reference evidence="2 3" key="1">
    <citation type="journal article" date="2020" name="Phytopathology">
        <title>Genome Sequence Resources of Colletotrichum truncatum, C. plurivorum, C. musicola, and C. sojae: Four Species Pathogenic to Soybean (Glycine max).</title>
        <authorList>
            <person name="Rogerio F."/>
            <person name="Boufleur T.R."/>
            <person name="Ciampi-Guillardi M."/>
            <person name="Sukno S.A."/>
            <person name="Thon M.R."/>
            <person name="Massola Junior N.S."/>
            <person name="Baroncelli R."/>
        </authorList>
    </citation>
    <scope>NUCLEOTIDE SEQUENCE [LARGE SCALE GENOMIC DNA]</scope>
    <source>
        <strain evidence="2 3">LFN0009</strain>
    </source>
</reference>